<evidence type="ECO:0000313" key="2">
    <source>
        <dbReference type="Proteomes" id="UP000325606"/>
    </source>
</evidence>
<keyword evidence="1" id="KW-0614">Plasmid</keyword>
<gene>
    <name evidence="1" type="ORF">F5I99_19350</name>
</gene>
<reference evidence="1 2" key="1">
    <citation type="submission" date="2019-09" db="EMBL/GenBank/DDBJ databases">
        <title>Nitrincola iocasae sp. nov., a bacterium isolated from the sediment collected at a cold seep field in South China Sea.</title>
        <authorList>
            <person name="Zhang H."/>
            <person name="Wang H."/>
            <person name="Li C."/>
        </authorList>
    </citation>
    <scope>NUCLEOTIDE SEQUENCE [LARGE SCALE GENOMIC DNA]</scope>
    <source>
        <strain evidence="1 2">KXZD1103</strain>
        <plasmid evidence="1 2">unnamed1</plasmid>
    </source>
</reference>
<dbReference type="RefSeq" id="WP_020933254.1">
    <property type="nucleotide sequence ID" value="NZ_CP044223.1"/>
</dbReference>
<dbReference type="Proteomes" id="UP000325606">
    <property type="component" value="Plasmid unnamed1"/>
</dbReference>
<geneLocation type="plasmid" evidence="1 2">
    <name>unnamed1</name>
</geneLocation>
<keyword evidence="2" id="KW-1185">Reference proteome</keyword>
<organism evidence="1 2">
    <name type="scientific">Nitrincola iocasae</name>
    <dbReference type="NCBI Taxonomy" id="2614693"/>
    <lineage>
        <taxon>Bacteria</taxon>
        <taxon>Pseudomonadati</taxon>
        <taxon>Pseudomonadota</taxon>
        <taxon>Gammaproteobacteria</taxon>
        <taxon>Oceanospirillales</taxon>
        <taxon>Oceanospirillaceae</taxon>
        <taxon>Nitrincola</taxon>
    </lineage>
</organism>
<name>A0A5J6LJW8_9GAMM</name>
<dbReference type="KEGG" id="nik:F5I99_19350"/>
<evidence type="ECO:0000313" key="1">
    <source>
        <dbReference type="EMBL" id="QEW08738.1"/>
    </source>
</evidence>
<proteinExistence type="predicted"/>
<dbReference type="AlphaFoldDB" id="A0A5J6LJW8"/>
<sequence length="84" mass="9792">MRIPTPEETRNALAPEQIALYEKIGQQLQQSHGETPPGFHLTGWLWKNMAEAERIGWSESFIMELLDPSYIRLLNDLKKGIDWR</sequence>
<protein>
    <submittedName>
        <fullName evidence="1">Uncharacterized protein</fullName>
    </submittedName>
</protein>
<dbReference type="EMBL" id="CP044223">
    <property type="protein sequence ID" value="QEW08738.1"/>
    <property type="molecule type" value="Genomic_DNA"/>
</dbReference>
<accession>A0A5J6LJW8</accession>